<evidence type="ECO:0000313" key="8">
    <source>
        <dbReference type="Proteomes" id="UP000281708"/>
    </source>
</evidence>
<feature type="domain" description="ABC1 atypical kinase-like" evidence="6">
    <location>
        <begin position="122"/>
        <end position="347"/>
    </location>
</feature>
<dbReference type="InterPro" id="IPR011009">
    <property type="entry name" value="Kinase-like_dom_sf"/>
</dbReference>
<dbReference type="InterPro" id="IPR051409">
    <property type="entry name" value="Atypical_kinase_ADCK"/>
</dbReference>
<keyword evidence="4" id="KW-0067">ATP-binding</keyword>
<keyword evidence="7" id="KW-0418">Kinase</keyword>
<dbReference type="SUPFAM" id="SSF56112">
    <property type="entry name" value="Protein kinase-like (PK-like)"/>
    <property type="match status" value="1"/>
</dbReference>
<evidence type="ECO:0000256" key="3">
    <source>
        <dbReference type="ARBA" id="ARBA00022741"/>
    </source>
</evidence>
<evidence type="ECO:0000256" key="5">
    <source>
        <dbReference type="SAM" id="MobiDB-lite"/>
    </source>
</evidence>
<dbReference type="AlphaFoldDB" id="A0A3L8P7V9"/>
<evidence type="ECO:0000256" key="2">
    <source>
        <dbReference type="ARBA" id="ARBA00022679"/>
    </source>
</evidence>
<dbReference type="CDD" id="cd13970">
    <property type="entry name" value="ABC1_ADCK3"/>
    <property type="match status" value="1"/>
</dbReference>
<comment type="similarity">
    <text evidence="1">Belongs to the protein kinase superfamily. ADCK protein kinase family.</text>
</comment>
<evidence type="ECO:0000256" key="1">
    <source>
        <dbReference type="ARBA" id="ARBA00009670"/>
    </source>
</evidence>
<dbReference type="EMBL" id="RDBE01000001">
    <property type="protein sequence ID" value="RLV51264.1"/>
    <property type="molecule type" value="Genomic_DNA"/>
</dbReference>
<keyword evidence="2" id="KW-0808">Transferase</keyword>
<dbReference type="PANTHER" id="PTHR43851:SF3">
    <property type="entry name" value="COENZYME Q8"/>
    <property type="match status" value="1"/>
</dbReference>
<evidence type="ECO:0000259" key="6">
    <source>
        <dbReference type="Pfam" id="PF03109"/>
    </source>
</evidence>
<evidence type="ECO:0000313" key="7">
    <source>
        <dbReference type="EMBL" id="RLV51264.1"/>
    </source>
</evidence>
<dbReference type="Pfam" id="PF03109">
    <property type="entry name" value="ABC1"/>
    <property type="match status" value="1"/>
</dbReference>
<reference evidence="7 8" key="1">
    <citation type="submission" date="2018-10" db="EMBL/GenBank/DDBJ databases">
        <title>Marmoricola sp. 4Q3S-7 whole genome shotgun sequence.</title>
        <authorList>
            <person name="Li F."/>
        </authorList>
    </citation>
    <scope>NUCLEOTIDE SEQUENCE [LARGE SCALE GENOMIC DNA]</scope>
    <source>
        <strain evidence="7 8">4Q3S-7</strain>
    </source>
</reference>
<accession>A0A3L8P7V9</accession>
<keyword evidence="8" id="KW-1185">Reference proteome</keyword>
<evidence type="ECO:0000256" key="4">
    <source>
        <dbReference type="ARBA" id="ARBA00022840"/>
    </source>
</evidence>
<comment type="caution">
    <text evidence="7">The sequence shown here is derived from an EMBL/GenBank/DDBJ whole genome shotgun (WGS) entry which is preliminary data.</text>
</comment>
<gene>
    <name evidence="7" type="ORF">D9V37_02840</name>
</gene>
<dbReference type="GO" id="GO:0016301">
    <property type="term" value="F:kinase activity"/>
    <property type="evidence" value="ECO:0007669"/>
    <property type="project" value="UniProtKB-KW"/>
</dbReference>
<dbReference type="OrthoDB" id="9795390at2"/>
<dbReference type="GO" id="GO:0005524">
    <property type="term" value="F:ATP binding"/>
    <property type="evidence" value="ECO:0007669"/>
    <property type="project" value="UniProtKB-KW"/>
</dbReference>
<organism evidence="7 8">
    <name type="scientific">Nocardioides mangrovicus</name>
    <dbReference type="NCBI Taxonomy" id="2478913"/>
    <lineage>
        <taxon>Bacteria</taxon>
        <taxon>Bacillati</taxon>
        <taxon>Actinomycetota</taxon>
        <taxon>Actinomycetes</taxon>
        <taxon>Propionibacteriales</taxon>
        <taxon>Nocardioidaceae</taxon>
        <taxon>Nocardioides</taxon>
    </lineage>
</organism>
<protein>
    <submittedName>
        <fullName evidence="7">AarF/ABC1/UbiB kinase family protein</fullName>
    </submittedName>
</protein>
<dbReference type="Proteomes" id="UP000281708">
    <property type="component" value="Unassembled WGS sequence"/>
</dbReference>
<name>A0A3L8P7V9_9ACTN</name>
<dbReference type="InterPro" id="IPR034646">
    <property type="entry name" value="ADCK3_dom"/>
</dbReference>
<proteinExistence type="inferred from homology"/>
<dbReference type="PANTHER" id="PTHR43851">
    <property type="match status" value="1"/>
</dbReference>
<keyword evidence="3" id="KW-0547">Nucleotide-binding</keyword>
<feature type="region of interest" description="Disordered" evidence="5">
    <location>
        <begin position="1"/>
        <end position="35"/>
    </location>
</feature>
<sequence length="476" mass="51376">MEQESASGRIPASPRVGEDGGVNAEKSDDDGSLPRRAISRSARLAALPIGYAGRTAFGLGRRLGGAPAEAVLADIQQRTAEQVFRTLGELKGGAMKVGQAMSILESALPEDMVAPYRATLTQLQDSAPPMPTRTVRQILAEDLGADWQQRLVELDPVPAAAASIGQVHRGRWVDGREVAVKVQYPGAGEALLSDLRQVSRLARTIGTMLPGIDVKPLVEELQDRAKDELDYDLEAEAQAAFATAFRDAPGQLSRIVVPDVVDHGSRVLVSEWLESPMSLAGIIADATTAERDHYGELFVRSLFAGPQRTGMLHADPHPGNYRVVPDADGSPGGLGVLDFGAVARLPEGGLPPAMGRLIRVAMHDDPASLLAGLRDEGFVRPRVEVDAGLLRDYLAPFVEPASVERFRFSREWMRAQFQRINDPREPGYALSIKLNLPPSYMLIHRTWLGAIGVMSQLGAEAPFRAILEESLPGFAE</sequence>
<dbReference type="InterPro" id="IPR004147">
    <property type="entry name" value="ABC1_dom"/>
</dbReference>